<protein>
    <recommendedName>
        <fullName evidence="8">Dolichyl-diphosphooligosaccharide--protein glycosyltransferase subunit WBP1</fullName>
        <shortName evidence="8">Oligosaccharyl transferase subunit WBP1</shortName>
    </recommendedName>
</protein>
<dbReference type="InterPro" id="IPR005013">
    <property type="entry name" value="DDOST_48_kDa_subunit"/>
</dbReference>
<keyword evidence="6 8" id="KW-1133">Transmembrane helix</keyword>
<keyword evidence="7 8" id="KW-0472">Membrane</keyword>
<feature type="domain" description="OST48 N-terminal" evidence="9">
    <location>
        <begin position="25"/>
        <end position="294"/>
    </location>
</feature>
<keyword evidence="5 8" id="KW-0256">Endoplasmic reticulum</keyword>
<evidence type="ECO:0000256" key="7">
    <source>
        <dbReference type="ARBA" id="ARBA00023136"/>
    </source>
</evidence>
<comment type="pathway">
    <text evidence="2 8">Protein modification; protein glycosylation.</text>
</comment>
<feature type="transmembrane region" description="Helical" evidence="8">
    <location>
        <begin position="435"/>
        <end position="458"/>
    </location>
</feature>
<feature type="chain" id="PRO_5044991200" description="Dolichyl-diphosphooligosaccharide--protein glycosyltransferase subunit WBP1" evidence="8">
    <location>
        <begin position="19"/>
        <end position="474"/>
    </location>
</feature>
<keyword evidence="12" id="KW-1185">Reference proteome</keyword>
<organism evidence="11 12">
    <name type="scientific">Phlyctema vagabunda</name>
    <dbReference type="NCBI Taxonomy" id="108571"/>
    <lineage>
        <taxon>Eukaryota</taxon>
        <taxon>Fungi</taxon>
        <taxon>Dikarya</taxon>
        <taxon>Ascomycota</taxon>
        <taxon>Pezizomycotina</taxon>
        <taxon>Leotiomycetes</taxon>
        <taxon>Helotiales</taxon>
        <taxon>Dermateaceae</taxon>
        <taxon>Phlyctema</taxon>
    </lineage>
</organism>
<dbReference type="Proteomes" id="UP001629113">
    <property type="component" value="Unassembled WGS sequence"/>
</dbReference>
<dbReference type="PANTHER" id="PTHR10830:SF0">
    <property type="entry name" value="DOLICHYL-DIPHOSPHOOLIGOSACCHARIDE--PROTEIN GLYCOSYLTRANSFERASE 48 KDA SUBUNIT"/>
    <property type="match status" value="1"/>
</dbReference>
<dbReference type="InterPro" id="IPR055459">
    <property type="entry name" value="OST48_MD"/>
</dbReference>
<dbReference type="InterPro" id="IPR055457">
    <property type="entry name" value="OST48_N"/>
</dbReference>
<dbReference type="PANTHER" id="PTHR10830">
    <property type="entry name" value="DOLICHYL-DIPHOSPHOOLIGOSACCHARIDE--PROTEIN GLYCOSYLTRANSFERASE 48 KDA SUBUNIT"/>
    <property type="match status" value="1"/>
</dbReference>
<accession>A0ABR4P6A1</accession>
<comment type="subunit">
    <text evidence="8">Component of the oligosaccharyltransferase (OST) complex.</text>
</comment>
<evidence type="ECO:0000256" key="3">
    <source>
        <dbReference type="ARBA" id="ARBA00008743"/>
    </source>
</evidence>
<sequence length="474" mass="52501">MRWLLSLLLLGLLGAVQALSSGGNKLLVVLEELADKAKYSKYFGDLEGRGFQITFESPKSENIGLFTLGERSYDHLLILPAKSKGLGPNLTPKLLLDFINKGGNILLTLSADNPTPTSLVSLLLELDIHLPADRNALVVDHFNYDTLSASEKHDVVLLPRPDTIRPGVKNFFKGDGKGGEVIAFPRGVGQTLGNDSPLLTPILRAPRTAYSYNPKEDVEGVEDPFAVGPQLSLITTMQGRNSARFTVIGSSELLEDKWFTEEVKRSIGLGGVGTDAKEVKTANQAFAKEVTGWTFHEIGVLKVGKIEHRLNETDVKSNITNPKIYRVKNEVAYSIELSEYSWDKWVPFTPPSEDVVQLEFSMLSPFHRLSLTPSGTTATSTIYTTGFKLPDQHGIFNFKINYKRPFLTNVEEKNTVTVRHFAHDEWPRSWVISGAWPWIAGIGVTVTGWVAFVALWLWSKPVPLKLTTSGKKIQ</sequence>
<comment type="similarity">
    <text evidence="3 8">Belongs to the DDOST 48 kDa subunit family.</text>
</comment>
<gene>
    <name evidence="11" type="ORF">PVAG01_09051</name>
</gene>
<evidence type="ECO:0000256" key="4">
    <source>
        <dbReference type="ARBA" id="ARBA00022692"/>
    </source>
</evidence>
<evidence type="ECO:0000256" key="5">
    <source>
        <dbReference type="ARBA" id="ARBA00022824"/>
    </source>
</evidence>
<evidence type="ECO:0000256" key="6">
    <source>
        <dbReference type="ARBA" id="ARBA00022989"/>
    </source>
</evidence>
<dbReference type="Pfam" id="PF23358">
    <property type="entry name" value="OST48_MD"/>
    <property type="match status" value="1"/>
</dbReference>
<reference evidence="11 12" key="1">
    <citation type="submission" date="2024-06" db="EMBL/GenBank/DDBJ databases">
        <title>Complete genome of Phlyctema vagabunda strain 19-DSS-EL-015.</title>
        <authorList>
            <person name="Fiorenzani C."/>
        </authorList>
    </citation>
    <scope>NUCLEOTIDE SEQUENCE [LARGE SCALE GENOMIC DNA]</scope>
    <source>
        <strain evidence="11 12">19-DSS-EL-015</strain>
    </source>
</reference>
<comment type="subcellular location">
    <subcellularLocation>
        <location evidence="8">Endoplasmic reticulum membrane</location>
        <topology evidence="8">Single-pass type I membrane protein</topology>
    </subcellularLocation>
    <subcellularLocation>
        <location evidence="1">Membrane</location>
        <topology evidence="1">Single-pass type I membrane protein</topology>
    </subcellularLocation>
</comment>
<evidence type="ECO:0000256" key="8">
    <source>
        <dbReference type="RuleBase" id="RU361142"/>
    </source>
</evidence>
<dbReference type="EMBL" id="JBFCZG010000008">
    <property type="protein sequence ID" value="KAL3418830.1"/>
    <property type="molecule type" value="Genomic_DNA"/>
</dbReference>
<keyword evidence="4 8" id="KW-0812">Transmembrane</keyword>
<comment type="caution">
    <text evidence="11">The sequence shown here is derived from an EMBL/GenBank/DDBJ whole genome shotgun (WGS) entry which is preliminary data.</text>
</comment>
<evidence type="ECO:0000256" key="1">
    <source>
        <dbReference type="ARBA" id="ARBA00004479"/>
    </source>
</evidence>
<feature type="signal peptide" evidence="8">
    <location>
        <begin position="1"/>
        <end position="18"/>
    </location>
</feature>
<dbReference type="Pfam" id="PF03345">
    <property type="entry name" value="OST48_N"/>
    <property type="match status" value="1"/>
</dbReference>
<comment type="function">
    <text evidence="8">Subunit of the oligosaccharyl transferase (OST) complex that catalyzes the initial transfer of a defined glycan (Glc(3)Man(9)GlcNAc(2) in eukaryotes) from the lipid carrier dolichol-pyrophosphate to an asparagine residue within an Asn-X-Ser/Thr consensus motif in nascent polypeptide chains, the first step in protein N-glycosylation. N-glycosylation occurs cotranslationally and the complex associates with the Sec61 complex at the channel-forming translocon complex that mediates protein translocation across the endoplasmic reticulum (ER).</text>
</comment>
<keyword evidence="8" id="KW-0732">Signal</keyword>
<proteinExistence type="inferred from homology"/>
<feature type="domain" description="OST48 middle" evidence="10">
    <location>
        <begin position="317"/>
        <end position="460"/>
    </location>
</feature>
<evidence type="ECO:0000259" key="9">
    <source>
        <dbReference type="Pfam" id="PF03345"/>
    </source>
</evidence>
<evidence type="ECO:0000256" key="2">
    <source>
        <dbReference type="ARBA" id="ARBA00004922"/>
    </source>
</evidence>
<evidence type="ECO:0000259" key="10">
    <source>
        <dbReference type="Pfam" id="PF23358"/>
    </source>
</evidence>
<evidence type="ECO:0000313" key="11">
    <source>
        <dbReference type="EMBL" id="KAL3418830.1"/>
    </source>
</evidence>
<evidence type="ECO:0000313" key="12">
    <source>
        <dbReference type="Proteomes" id="UP001629113"/>
    </source>
</evidence>
<name>A0ABR4P6A1_9HELO</name>